<dbReference type="NCBIfam" id="TIGR00931">
    <property type="entry name" value="antiport_nhaC"/>
    <property type="match status" value="1"/>
</dbReference>
<dbReference type="Pfam" id="PF03553">
    <property type="entry name" value="Na_H_antiporter"/>
    <property type="match status" value="1"/>
</dbReference>
<dbReference type="Proteomes" id="UP000548423">
    <property type="component" value="Unassembled WGS sequence"/>
</dbReference>
<organism evidence="11 12">
    <name type="scientific">Neobacillus niacini</name>
    <dbReference type="NCBI Taxonomy" id="86668"/>
    <lineage>
        <taxon>Bacteria</taxon>
        <taxon>Bacillati</taxon>
        <taxon>Bacillota</taxon>
        <taxon>Bacilli</taxon>
        <taxon>Bacillales</taxon>
        <taxon>Bacillaceae</taxon>
        <taxon>Neobacillus</taxon>
    </lineage>
</organism>
<comment type="caution">
    <text evidence="11">The sequence shown here is derived from an EMBL/GenBank/DDBJ whole genome shotgun (WGS) entry which is preliminary data.</text>
</comment>
<evidence type="ECO:0000256" key="9">
    <source>
        <dbReference type="SAM" id="Phobius"/>
    </source>
</evidence>
<feature type="transmembrane region" description="Helical" evidence="9">
    <location>
        <begin position="74"/>
        <end position="91"/>
    </location>
</feature>
<dbReference type="InterPro" id="IPR004770">
    <property type="entry name" value="Na/H_antiport_NhaC"/>
</dbReference>
<accession>A0A852TMX4</accession>
<feature type="transmembrane region" description="Helical" evidence="9">
    <location>
        <begin position="258"/>
        <end position="276"/>
    </location>
</feature>
<feature type="transmembrane region" description="Helical" evidence="9">
    <location>
        <begin position="111"/>
        <end position="132"/>
    </location>
</feature>
<keyword evidence="7 9" id="KW-0472">Membrane</keyword>
<dbReference type="InterPro" id="IPR052180">
    <property type="entry name" value="NhaC_Na-H+_Antiporter"/>
</dbReference>
<sequence>MEQQQKVLAIRPVEAAFITVLLMGIVGYLIIGIKVVPQIGIIAGIALLLVYGAVKKVNFMELEGAMADGAKSGIASVMIFFFIGMLISSWMASGTIPTFIYIAVELVSGKFYYAIVFVVTSIIGVSIGSSLTTAATLGVAFVGASTALGISPVITAGAVVSGAFFGDKMSPLSDTTNLAASIAGVDLFDHIKNMLWTTIPAFIFSLIVYLAISPTETEQNIKQMGILKEELINLNLVHWYSLLPFIILTILAAKKVPAIATLSAGIISALLISVWMKGGIDSKGLFDLLYSGYKSASGVQEVDSMLTRGGMESMMFSISVILLALSMGGLLFRLGIIPALISLLQVVLTRVSFLISTTAGLAVAVNFIIGEQYLSILLPGNAFKEHFKKAGLEPKHLSRVLEDAGTVVNPLVPWSVCGVFLASVLGVPVADYFPFALFCLFSPLLTLIYGFTGFTLPKHGKKYSFKVSIRFPQFLKR</sequence>
<dbReference type="PANTHER" id="PTHR33451:SF6">
    <property type="entry name" value="NA(+)_H(+) ANTIPORTER NHAC"/>
    <property type="match status" value="1"/>
</dbReference>
<dbReference type="GO" id="GO:0015297">
    <property type="term" value="F:antiporter activity"/>
    <property type="evidence" value="ECO:0007669"/>
    <property type="project" value="UniProtKB-KW"/>
</dbReference>
<feature type="transmembrane region" description="Helical" evidence="9">
    <location>
        <begin position="232"/>
        <end position="252"/>
    </location>
</feature>
<evidence type="ECO:0000313" key="12">
    <source>
        <dbReference type="Proteomes" id="UP000548423"/>
    </source>
</evidence>
<evidence type="ECO:0000256" key="1">
    <source>
        <dbReference type="ARBA" id="ARBA00004651"/>
    </source>
</evidence>
<comment type="subcellular location">
    <subcellularLocation>
        <location evidence="1">Cell membrane</location>
        <topology evidence="1">Multi-pass membrane protein</topology>
    </subcellularLocation>
</comment>
<keyword evidence="6 9" id="KW-1133">Transmembrane helix</keyword>
<feature type="transmembrane region" description="Helical" evidence="9">
    <location>
        <begin position="315"/>
        <end position="341"/>
    </location>
</feature>
<feature type="transmembrane region" description="Helical" evidence="9">
    <location>
        <begin position="139"/>
        <end position="165"/>
    </location>
</feature>
<dbReference type="AlphaFoldDB" id="A0A852TMX4"/>
<dbReference type="GO" id="GO:0005886">
    <property type="term" value="C:plasma membrane"/>
    <property type="evidence" value="ECO:0007669"/>
    <property type="project" value="UniProtKB-SubCell"/>
</dbReference>
<feature type="domain" description="Na+/H+ antiporter NhaC-like C-terminal" evidence="10">
    <location>
        <begin position="162"/>
        <end position="454"/>
    </location>
</feature>
<dbReference type="PANTHER" id="PTHR33451">
    <property type="entry name" value="MALATE-2H(+)/NA(+)-LACTATE ANTIPORTER"/>
    <property type="match status" value="1"/>
</dbReference>
<name>A0A852TMX4_9BACI</name>
<feature type="transmembrane region" description="Helical" evidence="9">
    <location>
        <begin position="347"/>
        <end position="369"/>
    </location>
</feature>
<gene>
    <name evidence="11" type="ORF">F4694_006370</name>
</gene>
<evidence type="ECO:0000256" key="6">
    <source>
        <dbReference type="ARBA" id="ARBA00022989"/>
    </source>
</evidence>
<evidence type="ECO:0000256" key="7">
    <source>
        <dbReference type="ARBA" id="ARBA00023136"/>
    </source>
</evidence>
<reference evidence="12" key="1">
    <citation type="submission" date="2020-07" db="EMBL/GenBank/DDBJ databases">
        <authorList>
            <person name="Partida-Martinez L."/>
            <person name="Huntemann M."/>
            <person name="Clum A."/>
            <person name="Wang J."/>
            <person name="Palaniappan K."/>
            <person name="Ritter S."/>
            <person name="Chen I.-M."/>
            <person name="Stamatis D."/>
            <person name="Reddy T."/>
            <person name="O'Malley R."/>
            <person name="Daum C."/>
            <person name="Shapiro N."/>
            <person name="Ivanova N."/>
            <person name="Kyrpides N."/>
            <person name="Woyke T."/>
        </authorList>
    </citation>
    <scope>NUCLEOTIDE SEQUENCE [LARGE SCALE GENOMIC DNA]</scope>
    <source>
        <strain evidence="12">AT2.8</strain>
    </source>
</reference>
<feature type="transmembrane region" description="Helical" evidence="9">
    <location>
        <begin position="194"/>
        <end position="212"/>
    </location>
</feature>
<evidence type="ECO:0000256" key="5">
    <source>
        <dbReference type="ARBA" id="ARBA00022692"/>
    </source>
</evidence>
<proteinExistence type="inferred from homology"/>
<evidence type="ECO:0000256" key="3">
    <source>
        <dbReference type="ARBA" id="ARBA00022449"/>
    </source>
</evidence>
<dbReference type="EMBL" id="JACCBX010000022">
    <property type="protein sequence ID" value="NYE09491.1"/>
    <property type="molecule type" value="Genomic_DNA"/>
</dbReference>
<feature type="transmembrane region" description="Helical" evidence="9">
    <location>
        <begin position="37"/>
        <end position="54"/>
    </location>
</feature>
<evidence type="ECO:0000259" key="10">
    <source>
        <dbReference type="Pfam" id="PF03553"/>
    </source>
</evidence>
<evidence type="ECO:0000256" key="2">
    <source>
        <dbReference type="ARBA" id="ARBA00022448"/>
    </source>
</evidence>
<evidence type="ECO:0000256" key="4">
    <source>
        <dbReference type="ARBA" id="ARBA00022475"/>
    </source>
</evidence>
<reference evidence="12" key="2">
    <citation type="submission" date="2020-08" db="EMBL/GenBank/DDBJ databases">
        <title>The Agave Microbiome: Exploring the role of microbial communities in plant adaptations to desert environments.</title>
        <authorList>
            <person name="Partida-Martinez L.P."/>
        </authorList>
    </citation>
    <scope>NUCLEOTIDE SEQUENCE [LARGE SCALE GENOMIC DNA]</scope>
    <source>
        <strain evidence="12">AT2.8</strain>
    </source>
</reference>
<dbReference type="InterPro" id="IPR018461">
    <property type="entry name" value="Na/H_Antiport_NhaC-like_C"/>
</dbReference>
<evidence type="ECO:0000256" key="8">
    <source>
        <dbReference type="ARBA" id="ARBA00038435"/>
    </source>
</evidence>
<feature type="transmembrane region" description="Helical" evidence="9">
    <location>
        <begin position="12"/>
        <end position="31"/>
    </location>
</feature>
<keyword evidence="5 9" id="KW-0812">Transmembrane</keyword>
<feature type="transmembrane region" description="Helical" evidence="9">
    <location>
        <begin position="411"/>
        <end position="429"/>
    </location>
</feature>
<keyword evidence="2" id="KW-0813">Transport</keyword>
<keyword evidence="4" id="KW-1003">Cell membrane</keyword>
<keyword evidence="3" id="KW-0050">Antiport</keyword>
<comment type="similarity">
    <text evidence="8">Belongs to the NhaC Na(+)/H(+) (TC 2.A.35) antiporter family.</text>
</comment>
<protein>
    <submittedName>
        <fullName evidence="11">NhaC family Na+:H+ antiporter</fullName>
    </submittedName>
</protein>
<evidence type="ECO:0000313" key="11">
    <source>
        <dbReference type="EMBL" id="NYE09491.1"/>
    </source>
</evidence>
<feature type="transmembrane region" description="Helical" evidence="9">
    <location>
        <begin position="435"/>
        <end position="456"/>
    </location>
</feature>